<feature type="domain" description="UVR" evidence="9">
    <location>
        <begin position="209"/>
        <end position="244"/>
    </location>
</feature>
<dbReference type="Gene3D" id="3.40.1440.10">
    <property type="entry name" value="GIY-YIG endonuclease"/>
    <property type="match status" value="1"/>
</dbReference>
<evidence type="ECO:0000256" key="8">
    <source>
        <dbReference type="SAM" id="MobiDB-lite"/>
    </source>
</evidence>
<dbReference type="NCBIfam" id="NF001824">
    <property type="entry name" value="PRK00558.1-5"/>
    <property type="match status" value="1"/>
</dbReference>
<feature type="region of interest" description="Disordered" evidence="8">
    <location>
        <begin position="302"/>
        <end position="334"/>
    </location>
</feature>
<dbReference type="InterPro" id="IPR047296">
    <property type="entry name" value="GIY-YIG_UvrC_Cho"/>
</dbReference>
<dbReference type="GO" id="GO:0003677">
    <property type="term" value="F:DNA binding"/>
    <property type="evidence" value="ECO:0007669"/>
    <property type="project" value="UniProtKB-UniRule"/>
</dbReference>
<protein>
    <recommendedName>
        <fullName evidence="7">UvrABC system protein C</fullName>
        <shortName evidence="7">Protein UvrC</shortName>
    </recommendedName>
    <alternativeName>
        <fullName evidence="7">Excinuclease ABC subunit C</fullName>
    </alternativeName>
</protein>
<evidence type="ECO:0000256" key="1">
    <source>
        <dbReference type="ARBA" id="ARBA00022490"/>
    </source>
</evidence>
<dbReference type="GO" id="GO:0005737">
    <property type="term" value="C:cytoplasm"/>
    <property type="evidence" value="ECO:0007669"/>
    <property type="project" value="UniProtKB-SubCell"/>
</dbReference>
<gene>
    <name evidence="7" type="primary">uvrC</name>
    <name evidence="12" type="ORF">C6P99_27370</name>
</gene>
<dbReference type="PANTHER" id="PTHR30562:SF1">
    <property type="entry name" value="UVRABC SYSTEM PROTEIN C"/>
    <property type="match status" value="1"/>
</dbReference>
<keyword evidence="1 7" id="KW-0963">Cytoplasm</keyword>
<dbReference type="FunFam" id="3.30.420.340:FF:000001">
    <property type="entry name" value="UvrABC system protein C"/>
    <property type="match status" value="1"/>
</dbReference>
<proteinExistence type="inferred from homology"/>
<name>A0AB37AMG9_9BURK</name>
<evidence type="ECO:0000259" key="9">
    <source>
        <dbReference type="PROSITE" id="PS50151"/>
    </source>
</evidence>
<evidence type="ECO:0000259" key="11">
    <source>
        <dbReference type="PROSITE" id="PS50165"/>
    </source>
</evidence>
<evidence type="ECO:0000313" key="12">
    <source>
        <dbReference type="EMBL" id="PRE41200.1"/>
    </source>
</evidence>
<dbReference type="SUPFAM" id="SSF46600">
    <property type="entry name" value="C-terminal UvrC-binding domain of UvrB"/>
    <property type="match status" value="1"/>
</dbReference>
<evidence type="ECO:0000256" key="5">
    <source>
        <dbReference type="ARBA" id="ARBA00023204"/>
    </source>
</evidence>
<dbReference type="InterPro" id="IPR000305">
    <property type="entry name" value="GIY-YIG_endonuc"/>
</dbReference>
<keyword evidence="5 7" id="KW-0234">DNA repair</keyword>
<dbReference type="InterPro" id="IPR003583">
    <property type="entry name" value="Hlx-hairpin-Hlx_DNA-bd_motif"/>
</dbReference>
<dbReference type="Pfam" id="PF22920">
    <property type="entry name" value="UvrC_RNaseH"/>
    <property type="match status" value="2"/>
</dbReference>
<dbReference type="Gene3D" id="4.10.860.10">
    <property type="entry name" value="UVR domain"/>
    <property type="match status" value="1"/>
</dbReference>
<dbReference type="Proteomes" id="UP000237811">
    <property type="component" value="Unassembled WGS sequence"/>
</dbReference>
<feature type="domain" description="UvrC family homology region profile" evidence="11">
    <location>
        <begin position="260"/>
        <end position="550"/>
    </location>
</feature>
<dbReference type="InterPro" id="IPR001162">
    <property type="entry name" value="UvrC_RNase_H_dom"/>
</dbReference>
<dbReference type="SUPFAM" id="SSF47781">
    <property type="entry name" value="RuvA domain 2-like"/>
    <property type="match status" value="1"/>
</dbReference>
<keyword evidence="4 7" id="KW-0267">Excision nuclease</keyword>
<dbReference type="Gene3D" id="1.10.150.20">
    <property type="entry name" value="5' to 3' exonuclease, C-terminal subdomain"/>
    <property type="match status" value="1"/>
</dbReference>
<dbReference type="GO" id="GO:0006289">
    <property type="term" value="P:nucleotide-excision repair"/>
    <property type="evidence" value="ECO:0007669"/>
    <property type="project" value="UniProtKB-UniRule"/>
</dbReference>
<dbReference type="NCBIfam" id="TIGR00194">
    <property type="entry name" value="uvrC"/>
    <property type="match status" value="1"/>
</dbReference>
<accession>A0AB37AMG9</accession>
<dbReference type="PANTHER" id="PTHR30562">
    <property type="entry name" value="UVRC/OXIDOREDUCTASE"/>
    <property type="match status" value="1"/>
</dbReference>
<dbReference type="Pfam" id="PF02151">
    <property type="entry name" value="UVR"/>
    <property type="match status" value="1"/>
</dbReference>
<dbReference type="EMBL" id="PVFR01000083">
    <property type="protein sequence ID" value="PRE41200.1"/>
    <property type="molecule type" value="Genomic_DNA"/>
</dbReference>
<evidence type="ECO:0000256" key="3">
    <source>
        <dbReference type="ARBA" id="ARBA00022769"/>
    </source>
</evidence>
<feature type="domain" description="GIY-YIG" evidence="10">
    <location>
        <begin position="22"/>
        <end position="100"/>
    </location>
</feature>
<dbReference type="AlphaFoldDB" id="A0AB37AMG9"/>
<feature type="compositionally biased region" description="Acidic residues" evidence="8">
    <location>
        <begin position="304"/>
        <end position="316"/>
    </location>
</feature>
<comment type="function">
    <text evidence="7">The UvrABC repair system catalyzes the recognition and processing of DNA lesions. UvrC both incises the 5' and 3' sides of the lesion. The N-terminal half is responsible for the 3' incision and the C-terminal half is responsible for the 5' incision.</text>
</comment>
<evidence type="ECO:0000256" key="6">
    <source>
        <dbReference type="ARBA" id="ARBA00023236"/>
    </source>
</evidence>
<dbReference type="PROSITE" id="PS50164">
    <property type="entry name" value="GIY_YIG"/>
    <property type="match status" value="1"/>
</dbReference>
<comment type="similarity">
    <text evidence="7">Belongs to the UvrC family.</text>
</comment>
<feature type="compositionally biased region" description="Low complexity" evidence="8">
    <location>
        <begin position="317"/>
        <end position="330"/>
    </location>
</feature>
<dbReference type="SMART" id="SM00465">
    <property type="entry name" value="GIYc"/>
    <property type="match status" value="1"/>
</dbReference>
<evidence type="ECO:0000256" key="4">
    <source>
        <dbReference type="ARBA" id="ARBA00022881"/>
    </source>
</evidence>
<dbReference type="InterPro" id="IPR038476">
    <property type="entry name" value="UvrC_RNase_H_dom_sf"/>
</dbReference>
<dbReference type="SMART" id="SM00278">
    <property type="entry name" value="HhH1"/>
    <property type="match status" value="2"/>
</dbReference>
<dbReference type="InterPro" id="IPR050066">
    <property type="entry name" value="UvrABC_protein_C"/>
</dbReference>
<dbReference type="InterPro" id="IPR036876">
    <property type="entry name" value="UVR_dom_sf"/>
</dbReference>
<comment type="subunit">
    <text evidence="7">Interacts with UvrB in an incision complex.</text>
</comment>
<dbReference type="Pfam" id="PF14520">
    <property type="entry name" value="HHH_5"/>
    <property type="match status" value="1"/>
</dbReference>
<dbReference type="HAMAP" id="MF_00203">
    <property type="entry name" value="UvrC"/>
    <property type="match status" value="1"/>
</dbReference>
<dbReference type="Gene3D" id="3.30.420.340">
    <property type="entry name" value="UvrC, RNAse H endonuclease domain"/>
    <property type="match status" value="1"/>
</dbReference>
<evidence type="ECO:0000259" key="10">
    <source>
        <dbReference type="PROSITE" id="PS50164"/>
    </source>
</evidence>
<comment type="subcellular location">
    <subcellularLocation>
        <location evidence="7">Cytoplasm</location>
    </subcellularLocation>
</comment>
<reference evidence="12 13" key="1">
    <citation type="submission" date="2018-03" db="EMBL/GenBank/DDBJ databases">
        <authorList>
            <person name="Nguyen K."/>
            <person name="Fouts D."/>
            <person name="Sutton G."/>
        </authorList>
    </citation>
    <scope>NUCLEOTIDE SEQUENCE [LARGE SCALE GENOMIC DNA]</scope>
    <source>
        <strain evidence="12 13">AU14328</strain>
    </source>
</reference>
<dbReference type="GO" id="GO:0009381">
    <property type="term" value="F:excinuclease ABC activity"/>
    <property type="evidence" value="ECO:0007669"/>
    <property type="project" value="UniProtKB-UniRule"/>
</dbReference>
<organism evidence="12 13">
    <name type="scientific">Burkholderia multivorans</name>
    <dbReference type="NCBI Taxonomy" id="87883"/>
    <lineage>
        <taxon>Bacteria</taxon>
        <taxon>Pseudomonadati</taxon>
        <taxon>Pseudomonadota</taxon>
        <taxon>Betaproteobacteria</taxon>
        <taxon>Burkholderiales</taxon>
        <taxon>Burkholderiaceae</taxon>
        <taxon>Burkholderia</taxon>
        <taxon>Burkholderia cepacia complex</taxon>
    </lineage>
</organism>
<dbReference type="PROSITE" id="PS50165">
    <property type="entry name" value="UVRC"/>
    <property type="match status" value="1"/>
</dbReference>
<dbReference type="Pfam" id="PF01541">
    <property type="entry name" value="GIY-YIG"/>
    <property type="match status" value="1"/>
</dbReference>
<dbReference type="InterPro" id="IPR001943">
    <property type="entry name" value="UVR_dom"/>
</dbReference>
<evidence type="ECO:0000313" key="13">
    <source>
        <dbReference type="Proteomes" id="UP000237811"/>
    </source>
</evidence>
<comment type="caution">
    <text evidence="12">The sequence shown here is derived from an EMBL/GenBank/DDBJ whole genome shotgun (WGS) entry which is preliminary data.</text>
</comment>
<keyword evidence="3 7" id="KW-0228">DNA excision</keyword>
<dbReference type="InterPro" id="IPR035901">
    <property type="entry name" value="GIY-YIG_endonuc_sf"/>
</dbReference>
<evidence type="ECO:0000256" key="7">
    <source>
        <dbReference type="HAMAP-Rule" id="MF_00203"/>
    </source>
</evidence>
<keyword evidence="2 7" id="KW-0227">DNA damage</keyword>
<dbReference type="SUPFAM" id="SSF82771">
    <property type="entry name" value="GIY-YIG endonuclease"/>
    <property type="match status" value="1"/>
</dbReference>
<dbReference type="PROSITE" id="PS50151">
    <property type="entry name" value="UVR"/>
    <property type="match status" value="1"/>
</dbReference>
<evidence type="ECO:0000256" key="2">
    <source>
        <dbReference type="ARBA" id="ARBA00022763"/>
    </source>
</evidence>
<dbReference type="FunFam" id="3.40.1440.10:FF:000001">
    <property type="entry name" value="UvrABC system protein C"/>
    <property type="match status" value="1"/>
</dbReference>
<dbReference type="GO" id="GO:0009380">
    <property type="term" value="C:excinuclease repair complex"/>
    <property type="evidence" value="ECO:0007669"/>
    <property type="project" value="InterPro"/>
</dbReference>
<dbReference type="InterPro" id="IPR004791">
    <property type="entry name" value="UvrC"/>
</dbReference>
<dbReference type="GO" id="GO:0009432">
    <property type="term" value="P:SOS response"/>
    <property type="evidence" value="ECO:0007669"/>
    <property type="project" value="UniProtKB-UniRule"/>
</dbReference>
<keyword evidence="6 7" id="KW-0742">SOS response</keyword>
<dbReference type="CDD" id="cd10434">
    <property type="entry name" value="GIY-YIG_UvrC_Cho"/>
    <property type="match status" value="1"/>
</dbReference>
<dbReference type="InterPro" id="IPR010994">
    <property type="entry name" value="RuvA_2-like"/>
</dbReference>
<dbReference type="Pfam" id="PF08459">
    <property type="entry name" value="UvrC_RNaseH_dom"/>
    <property type="match status" value="1"/>
</dbReference>
<sequence length="676" mass="73952">MTSAEAPDTPFEPKKILAQLPHMPGVYRYYDAAGAVLYVGKARDLKKRVSSYFTKTQLSPRIAMMVTRIARIETTVTRSEAEALLLENNLIKALAPRYNILFRDDKSYPYLKLTSHRFPRMAYYRGAVDKQNQYFGPFPSAWAVRESIQILQRVFQLRTCEDSVFNNRTRPCLLHQIGRCTAPCVGAISAEDYAVDVSNAARFLLGRQSEVMKELEQKMHAFAAELKFEQAAAVRNQMSSLATVLHQQAIEVGSDSDVDILAVVAQGGRVCVNLAMVRGGRHLGDKAYFPTHVESALTLAEGGLGDDTDADADAVDAPDVPAEAPAGEPGSARDTTASIEAEVLDAFIAQHYLGNRVPPVLVVSHAPASRDLLELLTEQAGHKVSLVRQPQGQRRAWLSMAEQNAQIALARLLSEQGSQQARTRALAETLGLECDDLATLRIECFDISHTMGEATQASCVVYHHHKMQSGEYRRYNITGITPGDDYAAMRQVLTRRYEKMVEQAAQAAAADDAAGIDGESTRQAETSSLLPNIVLIDGGKGQVEIARQVFTELGLDTSMLVGVAKGEGRKVGLETLVFADGRAPLELGKESAALMLVAQIRDEAHRFAITGMRAKRAKARQTSRLEELEGVGAKRRQRLLARFGGLRGVVAASVEELASVDGISHALAEQIYKQLH</sequence>
<dbReference type="RefSeq" id="WP_105778285.1">
    <property type="nucleotide sequence ID" value="NZ_PVFQ01000096.1"/>
</dbReference>